<feature type="region of interest" description="Disordered" evidence="1">
    <location>
        <begin position="1"/>
        <end position="101"/>
    </location>
</feature>
<feature type="compositionally biased region" description="Basic and acidic residues" evidence="1">
    <location>
        <begin position="258"/>
        <end position="269"/>
    </location>
</feature>
<gene>
    <name evidence="2" type="ORF">PHLGIDRAFT_122314</name>
</gene>
<evidence type="ECO:0000256" key="1">
    <source>
        <dbReference type="SAM" id="MobiDB-lite"/>
    </source>
</evidence>
<dbReference type="STRING" id="745531.A0A0C3S0N9"/>
<protein>
    <submittedName>
        <fullName evidence="2">Uncharacterized protein</fullName>
    </submittedName>
</protein>
<sequence>MPQPISIPPLIPLPAEARAGSDQTTTHDAQEDLFSTLFSPSTPRASPTLGAAPDEEGAGAARPGARPVHSRTASVDSDFGSFVSVPSAEDPLRQAGPDSPFAPLQKGDFFDQFAEEATAATARNKHGVLDELLNHENDPLYFLRSEAPAPPPAVPRSASSTERASVVDDSLEQPLIALEDSANNVPRSVPVQSGHTALHLVPSKATNSPRPPPDPPRGLLHEILTHEDDPMYFHSAARSAHSSRTPTPQPPARGPQHSSREPNHTEPQETHPPGHPARSPSLPPTPMQPSQPEVQKAQSFFVPSSFTAAAFPTR</sequence>
<feature type="compositionally biased region" description="Pro residues" evidence="1">
    <location>
        <begin position="1"/>
        <end position="12"/>
    </location>
</feature>
<feature type="compositionally biased region" description="Low complexity" evidence="1">
    <location>
        <begin position="74"/>
        <end position="87"/>
    </location>
</feature>
<feature type="non-terminal residue" evidence="2">
    <location>
        <position position="314"/>
    </location>
</feature>
<feature type="compositionally biased region" description="Polar residues" evidence="1">
    <location>
        <begin position="36"/>
        <end position="45"/>
    </location>
</feature>
<accession>A0A0C3S0N9</accession>
<feature type="compositionally biased region" description="Low complexity" evidence="1">
    <location>
        <begin position="58"/>
        <end position="67"/>
    </location>
</feature>
<dbReference type="EMBL" id="KN840664">
    <property type="protein sequence ID" value="KIP02592.1"/>
    <property type="molecule type" value="Genomic_DNA"/>
</dbReference>
<keyword evidence="3" id="KW-1185">Reference proteome</keyword>
<name>A0A0C3S0N9_PHLG1</name>
<dbReference type="OrthoDB" id="26679at2759"/>
<dbReference type="HOGENOM" id="CLU_890139_0_0_1"/>
<feature type="compositionally biased region" description="Basic and acidic residues" evidence="1">
    <location>
        <begin position="219"/>
        <end position="231"/>
    </location>
</feature>
<reference evidence="2 3" key="1">
    <citation type="journal article" date="2014" name="PLoS Genet.">
        <title>Analysis of the Phlebiopsis gigantea genome, transcriptome and secretome provides insight into its pioneer colonization strategies of wood.</title>
        <authorList>
            <person name="Hori C."/>
            <person name="Ishida T."/>
            <person name="Igarashi K."/>
            <person name="Samejima M."/>
            <person name="Suzuki H."/>
            <person name="Master E."/>
            <person name="Ferreira P."/>
            <person name="Ruiz-Duenas F.J."/>
            <person name="Held B."/>
            <person name="Canessa P."/>
            <person name="Larrondo L.F."/>
            <person name="Schmoll M."/>
            <person name="Druzhinina I.S."/>
            <person name="Kubicek C.P."/>
            <person name="Gaskell J.A."/>
            <person name="Kersten P."/>
            <person name="St John F."/>
            <person name="Glasner J."/>
            <person name="Sabat G."/>
            <person name="Splinter BonDurant S."/>
            <person name="Syed K."/>
            <person name="Yadav J."/>
            <person name="Mgbeahuruike A.C."/>
            <person name="Kovalchuk A."/>
            <person name="Asiegbu F.O."/>
            <person name="Lackner G."/>
            <person name="Hoffmeister D."/>
            <person name="Rencoret J."/>
            <person name="Gutierrez A."/>
            <person name="Sun H."/>
            <person name="Lindquist E."/>
            <person name="Barry K."/>
            <person name="Riley R."/>
            <person name="Grigoriev I.V."/>
            <person name="Henrissat B."/>
            <person name="Kues U."/>
            <person name="Berka R.M."/>
            <person name="Martinez A.T."/>
            <person name="Covert S.F."/>
            <person name="Blanchette R.A."/>
            <person name="Cullen D."/>
        </authorList>
    </citation>
    <scope>NUCLEOTIDE SEQUENCE [LARGE SCALE GENOMIC DNA]</scope>
    <source>
        <strain evidence="2 3">11061_1 CR5-6</strain>
    </source>
</reference>
<organism evidence="2 3">
    <name type="scientific">Phlebiopsis gigantea (strain 11061_1 CR5-6)</name>
    <name type="common">White-rot fungus</name>
    <name type="synonym">Peniophora gigantea</name>
    <dbReference type="NCBI Taxonomy" id="745531"/>
    <lineage>
        <taxon>Eukaryota</taxon>
        <taxon>Fungi</taxon>
        <taxon>Dikarya</taxon>
        <taxon>Basidiomycota</taxon>
        <taxon>Agaricomycotina</taxon>
        <taxon>Agaricomycetes</taxon>
        <taxon>Polyporales</taxon>
        <taxon>Phanerochaetaceae</taxon>
        <taxon>Phlebiopsis</taxon>
    </lineage>
</organism>
<evidence type="ECO:0000313" key="3">
    <source>
        <dbReference type="Proteomes" id="UP000053257"/>
    </source>
</evidence>
<proteinExistence type="predicted"/>
<feature type="region of interest" description="Disordered" evidence="1">
    <location>
        <begin position="144"/>
        <end position="301"/>
    </location>
</feature>
<dbReference type="AlphaFoldDB" id="A0A0C3S0N9"/>
<feature type="compositionally biased region" description="Polar residues" evidence="1">
    <location>
        <begin position="290"/>
        <end position="301"/>
    </location>
</feature>
<evidence type="ECO:0000313" key="2">
    <source>
        <dbReference type="EMBL" id="KIP02592.1"/>
    </source>
</evidence>
<feature type="compositionally biased region" description="Polar residues" evidence="1">
    <location>
        <begin position="181"/>
        <end position="195"/>
    </location>
</feature>
<feature type="compositionally biased region" description="Low complexity" evidence="1">
    <location>
        <begin position="234"/>
        <end position="244"/>
    </location>
</feature>
<dbReference type="Proteomes" id="UP000053257">
    <property type="component" value="Unassembled WGS sequence"/>
</dbReference>